<evidence type="ECO:0000256" key="6">
    <source>
        <dbReference type="ARBA" id="ARBA00030512"/>
    </source>
</evidence>
<reference evidence="10 11" key="1">
    <citation type="submission" date="2018-05" db="EMBL/GenBank/DDBJ databases">
        <title>Mucilaginibacter hurinus sp. nov., isolated from briquette warehouse soil.</title>
        <authorList>
            <person name="Choi L."/>
        </authorList>
    </citation>
    <scope>NUCLEOTIDE SEQUENCE [LARGE SCALE GENOMIC DNA]</scope>
    <source>
        <strain evidence="10 11">ZR32</strain>
    </source>
</reference>
<evidence type="ECO:0000259" key="9">
    <source>
        <dbReference type="SMART" id="SM01081"/>
    </source>
</evidence>
<evidence type="ECO:0000256" key="5">
    <source>
        <dbReference type="ARBA" id="ARBA00023295"/>
    </source>
</evidence>
<dbReference type="InterPro" id="IPR004867">
    <property type="entry name" value="CHB_C_dom"/>
</dbReference>
<dbReference type="EC" id="3.2.1.52" evidence="3"/>
<dbReference type="SMART" id="SM01081">
    <property type="entry name" value="CHB_HEX"/>
    <property type="match status" value="1"/>
</dbReference>
<name>A0A367GL53_9SPHI</name>
<protein>
    <recommendedName>
        <fullName evidence="3">beta-N-acetylhexosaminidase</fullName>
        <ecNumber evidence="3">3.2.1.52</ecNumber>
    </recommendedName>
    <alternativeName>
        <fullName evidence="6">Beta-N-acetylhexosaminidase</fullName>
    </alternativeName>
    <alternativeName>
        <fullName evidence="7">N-acetyl-beta-glucosaminidase</fullName>
    </alternativeName>
</protein>
<dbReference type="AlphaFoldDB" id="A0A367GL53"/>
<dbReference type="PANTHER" id="PTHR22600">
    <property type="entry name" value="BETA-HEXOSAMINIDASE"/>
    <property type="match status" value="1"/>
</dbReference>
<dbReference type="Gene3D" id="2.60.40.290">
    <property type="match status" value="1"/>
</dbReference>
<dbReference type="GO" id="GO:0016020">
    <property type="term" value="C:membrane"/>
    <property type="evidence" value="ECO:0007669"/>
    <property type="project" value="TreeGrafter"/>
</dbReference>
<dbReference type="InterPro" id="IPR014756">
    <property type="entry name" value="Ig_E-set"/>
</dbReference>
<evidence type="ECO:0000256" key="4">
    <source>
        <dbReference type="ARBA" id="ARBA00022801"/>
    </source>
</evidence>
<dbReference type="GO" id="GO:0030203">
    <property type="term" value="P:glycosaminoglycan metabolic process"/>
    <property type="evidence" value="ECO:0007669"/>
    <property type="project" value="TreeGrafter"/>
</dbReference>
<dbReference type="EMBL" id="QGDC01000007">
    <property type="protein sequence ID" value="RCH54207.1"/>
    <property type="molecule type" value="Genomic_DNA"/>
</dbReference>
<dbReference type="GO" id="GO:0004563">
    <property type="term" value="F:beta-N-acetylhexosaminidase activity"/>
    <property type="evidence" value="ECO:0007669"/>
    <property type="project" value="UniProtKB-EC"/>
</dbReference>
<evidence type="ECO:0000256" key="2">
    <source>
        <dbReference type="ARBA" id="ARBA00006285"/>
    </source>
</evidence>
<dbReference type="InterPro" id="IPR015883">
    <property type="entry name" value="Glyco_hydro_20_cat"/>
</dbReference>
<dbReference type="Pfam" id="PF02838">
    <property type="entry name" value="Glyco_hydro_20b"/>
    <property type="match status" value="1"/>
</dbReference>
<dbReference type="SUPFAM" id="SSF49384">
    <property type="entry name" value="Carbohydrate-binding domain"/>
    <property type="match status" value="1"/>
</dbReference>
<evidence type="ECO:0000313" key="10">
    <source>
        <dbReference type="EMBL" id="RCH54207.1"/>
    </source>
</evidence>
<proteinExistence type="inferred from homology"/>
<accession>A0A367GL53</accession>
<dbReference type="Pfam" id="PF00728">
    <property type="entry name" value="Glyco_hydro_20"/>
    <property type="match status" value="1"/>
</dbReference>
<comment type="catalytic activity">
    <reaction evidence="1">
        <text>Hydrolysis of terminal non-reducing N-acetyl-D-hexosamine residues in N-acetyl-beta-D-hexosaminides.</text>
        <dbReference type="EC" id="3.2.1.52"/>
    </reaction>
</comment>
<keyword evidence="5" id="KW-0326">Glycosidase</keyword>
<dbReference type="InterPro" id="IPR004866">
    <property type="entry name" value="CHB/HEX_N_dom"/>
</dbReference>
<evidence type="ECO:0000256" key="3">
    <source>
        <dbReference type="ARBA" id="ARBA00012663"/>
    </source>
</evidence>
<dbReference type="InterPro" id="IPR015882">
    <property type="entry name" value="HEX_bac_N"/>
</dbReference>
<dbReference type="Gene3D" id="3.30.379.10">
    <property type="entry name" value="Chitobiase/beta-hexosaminidase domain 2-like"/>
    <property type="match status" value="1"/>
</dbReference>
<keyword evidence="11" id="KW-1185">Reference proteome</keyword>
<dbReference type="SUPFAM" id="SSF55545">
    <property type="entry name" value="beta-N-acetylhexosaminidase-like domain"/>
    <property type="match status" value="1"/>
</dbReference>
<dbReference type="Gene3D" id="3.20.20.80">
    <property type="entry name" value="Glycosidases"/>
    <property type="match status" value="1"/>
</dbReference>
<dbReference type="Gene3D" id="2.60.40.10">
    <property type="entry name" value="Immunoglobulins"/>
    <property type="match status" value="1"/>
</dbReference>
<evidence type="ECO:0000256" key="7">
    <source>
        <dbReference type="ARBA" id="ARBA00033000"/>
    </source>
</evidence>
<dbReference type="OrthoDB" id="1006965at2"/>
<dbReference type="RefSeq" id="WP_114005718.1">
    <property type="nucleotide sequence ID" value="NZ_QGDC01000007.1"/>
</dbReference>
<feature type="active site" description="Proton donor" evidence="8">
    <location>
        <position position="525"/>
    </location>
</feature>
<dbReference type="InterPro" id="IPR029018">
    <property type="entry name" value="Hex-like_dom2"/>
</dbReference>
<dbReference type="GO" id="GO:0005975">
    <property type="term" value="P:carbohydrate metabolic process"/>
    <property type="evidence" value="ECO:0007669"/>
    <property type="project" value="InterPro"/>
</dbReference>
<gene>
    <name evidence="10" type="ORF">DJ568_12975</name>
</gene>
<sequence length="856" mass="96375">MQYIIFYKRWFIAILVLLACVKSAFTQQKIDFAKFDVRATWHVEQNNYQGKPVSLSTLTIKTTANALLPATGWKLYFNFSRKITRCLLPDIAVTHVNGDLFYLAPKAGFKGTDKNSVLPVSFVSADWVVNYTDAPEGLFFVFDSNPQKTYPVPVTVLPSTAAVQSARIPTDKIAFTTPAYIYKQNESIQDIPSDSLIKMFPTPYDYKLTDGEFTLTQKLVIKADTQFTGQLPQLKSMLLKKLGVNALDETASTNSISLNYNSALQPEAYDLEVTDTRIGITASTPAGMYYGLQSLFMVLQDAPASQPVMLHAMQVSDKPRFGYRAVMLDVARNFQPKQQVKKLIDLMGLYKLNKLHFHLTDDEGWRLDIKELPELTEVGGKRGYDVTGKYLAPALGSGPDVDNKTGTGFYTREDFIEILKYAKTHYIEVIPEIESPGHARAAIKAMDVRYNRFMKQSKPDEASRYMLRDLADSSRYLSVQMYNDNVINVALPSAYTFMQTVTDDIISMYREAGAPLTTIHFGGDEVPAGVWERSPAVKQLLQKNTAIGNVDDLWSYYYNRLHTMLKERNLHLTAWEEVGLKKKLQGKTKINVLNDNMVGKDVHLEVWNNLIGWGAEDLAYRLANNGYKVILSCVTNLYFDMAYEKNFDEPGYYWGGYTDIDDAFKFIPLDYLKNVQTDRFGNPLNKKYVSTREKLTGAGVQNIVGIQGALWAETIKSTGQMEYMILPKLLGLAERAWSKNPQWATERNKKKSAELYAQAFSKFINTVSKQQLPLLDTYADGFNYRIPQPGAVVKNNAVVANSKYKGFVIRYTVDGSEPDSNSAVYKGPITANGTIRLRLFNHKGRGGKSIAISNGK</sequence>
<dbReference type="InterPro" id="IPR008965">
    <property type="entry name" value="CBM2/CBM3_carb-bd_dom_sf"/>
</dbReference>
<evidence type="ECO:0000256" key="8">
    <source>
        <dbReference type="PIRSR" id="PIRSR625705-1"/>
    </source>
</evidence>
<dbReference type="Proteomes" id="UP000253209">
    <property type="component" value="Unassembled WGS sequence"/>
</dbReference>
<dbReference type="Pfam" id="PF03173">
    <property type="entry name" value="CHB_HEX"/>
    <property type="match status" value="1"/>
</dbReference>
<dbReference type="Pfam" id="PF03174">
    <property type="entry name" value="CHB_HEX_C"/>
    <property type="match status" value="1"/>
</dbReference>
<dbReference type="SUPFAM" id="SSF81296">
    <property type="entry name" value="E set domains"/>
    <property type="match status" value="1"/>
</dbReference>
<dbReference type="PRINTS" id="PR00738">
    <property type="entry name" value="GLHYDRLASE20"/>
</dbReference>
<comment type="similarity">
    <text evidence="2">Belongs to the glycosyl hydrolase 20 family.</text>
</comment>
<evidence type="ECO:0000313" key="11">
    <source>
        <dbReference type="Proteomes" id="UP000253209"/>
    </source>
</evidence>
<dbReference type="GO" id="GO:0030247">
    <property type="term" value="F:polysaccharide binding"/>
    <property type="evidence" value="ECO:0007669"/>
    <property type="project" value="InterPro"/>
</dbReference>
<dbReference type="SUPFAM" id="SSF51445">
    <property type="entry name" value="(Trans)glycosidases"/>
    <property type="match status" value="1"/>
</dbReference>
<dbReference type="PANTHER" id="PTHR22600:SF57">
    <property type="entry name" value="BETA-N-ACETYLHEXOSAMINIDASE"/>
    <property type="match status" value="1"/>
</dbReference>
<comment type="caution">
    <text evidence="10">The sequence shown here is derived from an EMBL/GenBank/DDBJ whole genome shotgun (WGS) entry which is preliminary data.</text>
</comment>
<dbReference type="InterPro" id="IPR013783">
    <property type="entry name" value="Ig-like_fold"/>
</dbReference>
<keyword evidence="4" id="KW-0378">Hydrolase</keyword>
<dbReference type="InterPro" id="IPR025705">
    <property type="entry name" value="Beta_hexosaminidase_sua/sub"/>
</dbReference>
<dbReference type="CDD" id="cd02847">
    <property type="entry name" value="E_set_Chitobiase_C"/>
    <property type="match status" value="1"/>
</dbReference>
<dbReference type="InterPro" id="IPR012291">
    <property type="entry name" value="CBM2_carb-bd_dom_sf"/>
</dbReference>
<organism evidence="10 11">
    <name type="scientific">Mucilaginibacter hurinus</name>
    <dbReference type="NCBI Taxonomy" id="2201324"/>
    <lineage>
        <taxon>Bacteria</taxon>
        <taxon>Pseudomonadati</taxon>
        <taxon>Bacteroidota</taxon>
        <taxon>Sphingobacteriia</taxon>
        <taxon>Sphingobacteriales</taxon>
        <taxon>Sphingobacteriaceae</taxon>
        <taxon>Mucilaginibacter</taxon>
    </lineage>
</organism>
<feature type="domain" description="Chitobiase/beta-hexosaminidases N-terminal" evidence="9">
    <location>
        <begin position="33"/>
        <end position="180"/>
    </location>
</feature>
<dbReference type="InterPro" id="IPR017853">
    <property type="entry name" value="GH"/>
</dbReference>
<evidence type="ECO:0000256" key="1">
    <source>
        <dbReference type="ARBA" id="ARBA00001231"/>
    </source>
</evidence>